<organism evidence="2">
    <name type="scientific">Dulem virus 39</name>
    <dbReference type="NCBI Taxonomy" id="3145757"/>
    <lineage>
        <taxon>Viruses</taxon>
        <taxon>Duplodnaviria</taxon>
        <taxon>Heunggongvirae</taxon>
        <taxon>Uroviricota</taxon>
        <taxon>Caudoviricetes</taxon>
    </lineage>
</organism>
<name>A0AAU8B6A6_9CAUD</name>
<proteinExistence type="predicted"/>
<protein>
    <submittedName>
        <fullName evidence="2">Cell wall hydrolase</fullName>
    </submittedName>
</protein>
<dbReference type="Gene3D" id="1.10.10.2520">
    <property type="entry name" value="Cell wall hydrolase SleB, domain 1"/>
    <property type="match status" value="1"/>
</dbReference>
<accession>A0AAU8B6A6</accession>
<feature type="domain" description="Cell wall hydrolase SleB" evidence="1">
    <location>
        <begin position="78"/>
        <end position="166"/>
    </location>
</feature>
<evidence type="ECO:0000313" key="2">
    <source>
        <dbReference type="EMBL" id="XCD07453.1"/>
    </source>
</evidence>
<dbReference type="Pfam" id="PF07486">
    <property type="entry name" value="Hydrolase_2"/>
    <property type="match status" value="1"/>
</dbReference>
<dbReference type="InterPro" id="IPR011105">
    <property type="entry name" value="Cell_wall_hydrolase_SleB"/>
</dbReference>
<dbReference type="EMBL" id="PP511791">
    <property type="protein sequence ID" value="XCD07453.1"/>
    <property type="molecule type" value="Genomic_DNA"/>
</dbReference>
<dbReference type="GO" id="GO:0016787">
    <property type="term" value="F:hydrolase activity"/>
    <property type="evidence" value="ECO:0007669"/>
    <property type="project" value="UniProtKB-KW"/>
</dbReference>
<dbReference type="InterPro" id="IPR042047">
    <property type="entry name" value="SleB_dom1"/>
</dbReference>
<keyword evidence="2" id="KW-0378">Hydrolase</keyword>
<evidence type="ECO:0000259" key="1">
    <source>
        <dbReference type="Pfam" id="PF07486"/>
    </source>
</evidence>
<sequence length="172" mass="19886">MFFVMLFILFLIESSCGNFVQNNNYIFAEHKIPCEQNQEIEKTKQENGMEEVEIIEVTEDEYKLLLRVCMSETGGEWGEPYWGKVAVVQTVLNRVEMGWGSIEEVIMQPNQYSIANNGEPDETVIEAVNAALRGEGSSFPENMIYFRTNYYHDFGIPYQQIGNHYFSLEPLN</sequence>
<reference evidence="2" key="1">
    <citation type="submission" date="2024-03" db="EMBL/GenBank/DDBJ databases">
        <title>Diverse circular DNA viruses in blood, oral, and fecal samples of captive lemurs.</title>
        <authorList>
            <person name="Paietta E.N."/>
            <person name="Kraberger S."/>
            <person name="Lund M.C."/>
            <person name="Custer J.M."/>
            <person name="Vargas K.M."/>
            <person name="Ehmke E.E."/>
            <person name="Yoder A.D."/>
            <person name="Varsani A."/>
        </authorList>
    </citation>
    <scope>NUCLEOTIDE SEQUENCE</scope>
    <source>
        <strain evidence="2">Duke_28FS_1</strain>
    </source>
</reference>